<keyword evidence="1" id="KW-0479">Metal-binding</keyword>
<dbReference type="EMBL" id="GGLE01006621">
    <property type="protein sequence ID" value="MBY10747.1"/>
    <property type="molecule type" value="Transcribed_RNA"/>
</dbReference>
<sequence length="692" mass="76672">MRRAFREFPEVLLFDAGYTFSMGQYSLVCFSGHDASGLGCPFAFAILTKPVRLVAGLLLSVFVNANPLVSEVRVLLVGKEQLRLRSIVHFFDKACTTLLCHFHVIRSLFNKMDRLKMATADQERICRILRAMLACLHERTYTDNLKRVEQMDQPFWRHFRKTWHSRRDLWAGFCRNGIAPWCSGVNDRVEALVQFMLAVCTQARNLHEAVCNLAYGTQPILAQISTDAMLDEVREYHVKLLDYEAQIIAACCNYAAIHVLVQLRISRSHKFSVVATDCGYVVSCITGKATVPLNGFTCNCVFREAYGLPCAHAFVVAHARGVPISVEEVGQRWRRNGPFPIDLARCDADTEDNDVDDCKQGMLEYQDRLAKVKQLADKLTALVAVSPAEDFGHMFGALSEMYRTWSQSSSNRVNVSVFRPDKDHDHLVKDELLDTMDDFDFSHKEATDISAGLDDSHAVLSDDDVEMTHDGMKNNVFARTDLEKREESCSNPVSSESRPMVSIKMPDDAVFGFSGGIFKGTNEATRGQHVGDVPGHSRDSEAGRMAADKLDDDDYGLNANDLSCFTTSIGAGVPTEGFTAAEESDLFGYGAGEFEKELHGGAREDGGSPVLLSIKDDELSNGSKEGTRIKWDNEESYKLLDSIMEAEASEKLADAMINRGVSSVRSIPPTDDMGSPLLQGIKDNEGLGDPAT</sequence>
<feature type="domain" description="SWIM-type" evidence="3">
    <location>
        <begin position="289"/>
        <end position="321"/>
    </location>
</feature>
<dbReference type="AlphaFoldDB" id="A0A2R5LN76"/>
<dbReference type="PROSITE" id="PS50966">
    <property type="entry name" value="ZF_SWIM"/>
    <property type="match status" value="1"/>
</dbReference>
<accession>A0A2R5LN76</accession>
<feature type="region of interest" description="Disordered" evidence="2">
    <location>
        <begin position="663"/>
        <end position="692"/>
    </location>
</feature>
<proteinExistence type="predicted"/>
<evidence type="ECO:0000259" key="3">
    <source>
        <dbReference type="PROSITE" id="PS50966"/>
    </source>
</evidence>
<evidence type="ECO:0000313" key="4">
    <source>
        <dbReference type="EMBL" id="MBY10747.1"/>
    </source>
</evidence>
<keyword evidence="1" id="KW-0862">Zinc</keyword>
<dbReference type="InterPro" id="IPR052579">
    <property type="entry name" value="Zinc_finger_SWIM"/>
</dbReference>
<dbReference type="GO" id="GO:0008270">
    <property type="term" value="F:zinc ion binding"/>
    <property type="evidence" value="ECO:0007669"/>
    <property type="project" value="UniProtKB-KW"/>
</dbReference>
<dbReference type="InterPro" id="IPR007527">
    <property type="entry name" value="Znf_SWIM"/>
</dbReference>
<dbReference type="InterPro" id="IPR048324">
    <property type="entry name" value="ZSWIM1-3_RNaseH-like"/>
</dbReference>
<dbReference type="PANTHER" id="PTHR31569:SF4">
    <property type="entry name" value="SWIM-TYPE DOMAIN-CONTAINING PROTEIN"/>
    <property type="match status" value="1"/>
</dbReference>
<reference evidence="4" key="1">
    <citation type="submission" date="2018-03" db="EMBL/GenBank/DDBJ databases">
        <title>The relapsing fever spirochete Borrelia turicatae persists in the highly oxidative environment of its soft-bodied tick vector.</title>
        <authorList>
            <person name="Bourret T.J."/>
            <person name="Boyle W.K."/>
            <person name="Valenzuela J.G."/>
            <person name="Oliveira F."/>
            <person name="Lopez J.E."/>
        </authorList>
    </citation>
    <scope>NUCLEOTIDE SEQUENCE</scope>
    <source>
        <strain evidence="4">Kansas strain/isolate</strain>
        <tissue evidence="4">Salivary glands</tissue>
    </source>
</reference>
<name>A0A2R5LN76_9ACAR</name>
<organism evidence="4">
    <name type="scientific">Ornithodoros turicata</name>
    <dbReference type="NCBI Taxonomy" id="34597"/>
    <lineage>
        <taxon>Eukaryota</taxon>
        <taxon>Metazoa</taxon>
        <taxon>Ecdysozoa</taxon>
        <taxon>Arthropoda</taxon>
        <taxon>Chelicerata</taxon>
        <taxon>Arachnida</taxon>
        <taxon>Acari</taxon>
        <taxon>Parasitiformes</taxon>
        <taxon>Ixodida</taxon>
        <taxon>Ixodoidea</taxon>
        <taxon>Argasidae</taxon>
        <taxon>Ornithodorinae</taxon>
        <taxon>Ornithodoros</taxon>
    </lineage>
</organism>
<dbReference type="Pfam" id="PF21056">
    <property type="entry name" value="ZSWIM1-3_RNaseH-like"/>
    <property type="match status" value="1"/>
</dbReference>
<protein>
    <submittedName>
        <fullName evidence="4">Putative transposase</fullName>
    </submittedName>
</protein>
<keyword evidence="1" id="KW-0863">Zinc-finger</keyword>
<evidence type="ECO:0000256" key="1">
    <source>
        <dbReference type="PROSITE-ProRule" id="PRU00325"/>
    </source>
</evidence>
<feature type="region of interest" description="Disordered" evidence="2">
    <location>
        <begin position="522"/>
        <end position="541"/>
    </location>
</feature>
<evidence type="ECO:0000256" key="2">
    <source>
        <dbReference type="SAM" id="MobiDB-lite"/>
    </source>
</evidence>
<dbReference type="PANTHER" id="PTHR31569">
    <property type="entry name" value="SWIM-TYPE DOMAIN-CONTAINING PROTEIN"/>
    <property type="match status" value="1"/>
</dbReference>